<organism evidence="1 2">
    <name type="scientific">Panagrolaimus sp. PS1159</name>
    <dbReference type="NCBI Taxonomy" id="55785"/>
    <lineage>
        <taxon>Eukaryota</taxon>
        <taxon>Metazoa</taxon>
        <taxon>Ecdysozoa</taxon>
        <taxon>Nematoda</taxon>
        <taxon>Chromadorea</taxon>
        <taxon>Rhabditida</taxon>
        <taxon>Tylenchina</taxon>
        <taxon>Panagrolaimomorpha</taxon>
        <taxon>Panagrolaimoidea</taxon>
        <taxon>Panagrolaimidae</taxon>
        <taxon>Panagrolaimus</taxon>
    </lineage>
</organism>
<proteinExistence type="predicted"/>
<dbReference type="Proteomes" id="UP000887580">
    <property type="component" value="Unplaced"/>
</dbReference>
<protein>
    <submittedName>
        <fullName evidence="2">Uncharacterized protein</fullName>
    </submittedName>
</protein>
<accession>A0AC35GHI5</accession>
<evidence type="ECO:0000313" key="1">
    <source>
        <dbReference type="Proteomes" id="UP000887580"/>
    </source>
</evidence>
<dbReference type="WBParaSite" id="PS1159_v2.g5256.t1">
    <property type="protein sequence ID" value="PS1159_v2.g5256.t1"/>
    <property type="gene ID" value="PS1159_v2.g5256"/>
</dbReference>
<name>A0AC35GHI5_9BILA</name>
<reference evidence="2" key="1">
    <citation type="submission" date="2022-11" db="UniProtKB">
        <authorList>
            <consortium name="WormBaseParasite"/>
        </authorList>
    </citation>
    <scope>IDENTIFICATION</scope>
</reference>
<sequence length="493" mass="56128">MDKHNKSSSGGSGSSKEQDFRSYKAPSRDDRRTIVRRRHNMQYNIPSGHHHQSRRSQTNSDAYSVRREDGHDLETRRLEKIKEKEGEKNQPLKTSQSQPPLKIPAVQDKPTPKVSTIRNDSSQISVANLEAPQIPTDIRKARSSVRRLQQATASKNSAANPQQRPSEQRRLQQASTNSSSNQQQQQPSEQQPSSSSSNKNSSTIPAKKPFIRVQSPNEYPDVIMVSSPPKQPNTNAVKRPAPPSDRLPIRSFAEIKKMSNEFGSLLKYRGKSENKYFKSFKYPHSPPPWKLKDLLPEPPNDDGYDCFESIPLPSGEGPCGITSTQQNIALDIHCINTTLKSLDPNERLKSLKLFIDEKTKCTIFFYLHAKEFAHGNESILARVALQRFVMVLNNALQLYEISTIPEKLFGKNESDSGKEWYIPLKNEYGYDTPNYVEFDRAGTSKKMVEIYTEFTKAETNILLDAYMLIQHSKELILEIQEKYINDHAGKTYF</sequence>
<evidence type="ECO:0000313" key="2">
    <source>
        <dbReference type="WBParaSite" id="PS1159_v2.g5256.t1"/>
    </source>
</evidence>